<dbReference type="InterPro" id="IPR008319">
    <property type="entry name" value="GyrI-like_CCH_Lin2189-like"/>
</dbReference>
<accession>A0A2Z2KWH9</accession>
<dbReference type="Proteomes" id="UP000249890">
    <property type="component" value="Chromosome"/>
</dbReference>
<gene>
    <name evidence="2" type="ORF">B9T62_36840</name>
</gene>
<dbReference type="InterPro" id="IPR011256">
    <property type="entry name" value="Reg_factor_effector_dom_sf"/>
</dbReference>
<dbReference type="AlphaFoldDB" id="A0A2Z2KWH9"/>
<evidence type="ECO:0000259" key="1">
    <source>
        <dbReference type="Pfam" id="PF06445"/>
    </source>
</evidence>
<dbReference type="EMBL" id="CP021780">
    <property type="protein sequence ID" value="ASA25811.1"/>
    <property type="molecule type" value="Genomic_DNA"/>
</dbReference>
<proteinExistence type="predicted"/>
<dbReference type="OrthoDB" id="4772335at2"/>
<evidence type="ECO:0000313" key="2">
    <source>
        <dbReference type="EMBL" id="ASA25811.1"/>
    </source>
</evidence>
<dbReference type="PIRSF" id="PIRSF031644">
    <property type="entry name" value="UCP031644"/>
    <property type="match status" value="1"/>
</dbReference>
<reference evidence="2 3" key="1">
    <citation type="submission" date="2017-06" db="EMBL/GenBank/DDBJ databases">
        <title>Complete genome sequence of Paenibacillus donghaensis KCTC 13049T isolated from East Sea sediment, South Korea.</title>
        <authorList>
            <person name="Jung B.K."/>
            <person name="Hong S.-J."/>
            <person name="Shin J.-H."/>
        </authorList>
    </citation>
    <scope>NUCLEOTIDE SEQUENCE [LARGE SCALE GENOMIC DNA]</scope>
    <source>
        <strain evidence="2 3">KCTC 13049</strain>
    </source>
</reference>
<dbReference type="KEGG" id="pdh:B9T62_36840"/>
<dbReference type="Gene3D" id="3.20.80.10">
    <property type="entry name" value="Regulatory factor, effector binding domain"/>
    <property type="match status" value="1"/>
</dbReference>
<evidence type="ECO:0000313" key="3">
    <source>
        <dbReference type="Proteomes" id="UP000249890"/>
    </source>
</evidence>
<protein>
    <submittedName>
        <fullName evidence="2">Transcriptional regulator</fullName>
    </submittedName>
</protein>
<dbReference type="Pfam" id="PF06445">
    <property type="entry name" value="GyrI-like"/>
    <property type="match status" value="1"/>
</dbReference>
<feature type="domain" description="GyrI-like small molecule binding" evidence="1">
    <location>
        <begin position="19"/>
        <end position="203"/>
    </location>
</feature>
<organism evidence="2 3">
    <name type="scientific">Paenibacillus donghaensis</name>
    <dbReference type="NCBI Taxonomy" id="414771"/>
    <lineage>
        <taxon>Bacteria</taxon>
        <taxon>Bacillati</taxon>
        <taxon>Bacillota</taxon>
        <taxon>Bacilli</taxon>
        <taxon>Bacillales</taxon>
        <taxon>Paenibacillaceae</taxon>
        <taxon>Paenibacillus</taxon>
    </lineage>
</organism>
<dbReference type="InterPro" id="IPR029442">
    <property type="entry name" value="GyrI-like"/>
</dbReference>
<keyword evidence="3" id="KW-1185">Reference proteome</keyword>
<name>A0A2Z2KWH9_9BACL</name>
<sequence length="212" mass="24464">MDKMDYKKAHKDLYQPKSEPGVIEVPTMKFIQLDGRGNPNEPEGEYHKALEVLYALSYTIKMSPKNGQVPDGYFEYVVPPLEGLWWQEDAENADYTNKSKFYWTAMIRQPDFVNDQVFAAAAETVTRKKPQLDLSKTRFTSLTEGLCVQCMHIGSYDDEPATVNKMNSFMADNHLLCDLSEVRRHHQIYLSDPRKSDVSKRKTIVRHPVRKG</sequence>